<sequence length="568" mass="64773">MASASAEQDSPPLSSIICSTWPYETLDLSPICCLVVSSSVTWPDANFRSRLMVGHPIQYALPQEMDLEMLRRELERSFRFFDVGRRQQSLEYLESFDWRIWQVDSELLLQDDGACKRLWCFDRNNDDISGGVEVAGAPVFAADLPADEAFEPLRRALAMRALLPIVKVEREMQHLRLLNREEKTVLRLALVSERFRSVQPRQEGDLGHSVMLSPVRGYDKYLSRVENLLSELGLKTSPLSRFLPALEGIGRRPMDYSSKLNYQLDPAQEADSATRQILLGLLDTIEANVDGTRADIDSEFLHDLRVAVRRTRSALSQIKGVFDPEVLEPFKNGFAWVGQITGETRDLDVYLLKFSGYRQSLPALLRNDLDPFHSYLLERQKQAQKAMVRKLNSPHFRTLLKDWRAWLEMPLAASLQGPMASQPIPEVANQRIRKIYRRVLKDGLAITEQSEPEALHDLRKQCKKLRYLMEFFRSLYPNAEIKHLIKALKILLDNLGDFQDLQVQAESLEQMGQQMLQEGASATTLMAMGILVGDLLQRQQSQREQFAALFADFSSQANQSAFAQLLKG</sequence>
<protein>
    <recommendedName>
        <fullName evidence="1">CHAD domain-containing protein</fullName>
    </recommendedName>
</protein>
<reference evidence="2" key="1">
    <citation type="journal article" date="2011" name="ISME J.">
        <title>The endosymbionts of the deep-sea tubeworms Riftia pachyptila and Tevnia jerichonana share an identical physiology as revealed by proteogenomic analyses.</title>
        <authorList>
            <person name="Gardebrecht A."/>
            <person name="Markert S."/>
            <person name="Felbeck H."/>
            <person name="Thuermer A."/>
            <person name="Albrecht D."/>
            <person name="Wollherr A."/>
            <person name="Kabisch J."/>
            <person name="Lehmann R."/>
            <person name="Daniel R."/>
            <person name="Liesegang H."/>
            <person name="Hecker M."/>
            <person name="Sievert S.M."/>
            <person name="Schweder T."/>
        </authorList>
    </citation>
    <scope>NUCLEOTIDE SEQUENCE [LARGE SCALE GENOMIC DNA]</scope>
</reference>
<evidence type="ECO:0000313" key="3">
    <source>
        <dbReference type="Proteomes" id="UP000004491"/>
    </source>
</evidence>
<dbReference type="InterPro" id="IPR038186">
    <property type="entry name" value="CHAD_dom_sf"/>
</dbReference>
<organism evidence="2 3">
    <name type="scientific">endosymbiont of Riftia pachyptila</name>
    <name type="common">vent Ph05</name>
    <dbReference type="NCBI Taxonomy" id="1048808"/>
    <lineage>
        <taxon>Bacteria</taxon>
        <taxon>Pseudomonadati</taxon>
        <taxon>Pseudomonadota</taxon>
        <taxon>Gammaproteobacteria</taxon>
        <taxon>sulfur-oxidizing symbionts</taxon>
    </lineage>
</organism>
<proteinExistence type="predicted"/>
<dbReference type="PATRIC" id="fig|1048808.3.peg.2943"/>
<dbReference type="Pfam" id="PF05235">
    <property type="entry name" value="CHAD"/>
    <property type="match status" value="1"/>
</dbReference>
<dbReference type="PANTHER" id="PTHR39339:SF1">
    <property type="entry name" value="CHAD DOMAIN-CONTAINING PROTEIN"/>
    <property type="match status" value="1"/>
</dbReference>
<dbReference type="PROSITE" id="PS51708">
    <property type="entry name" value="CHAD"/>
    <property type="match status" value="1"/>
</dbReference>
<name>G2DH02_9GAMM</name>
<gene>
    <name evidence="2" type="ORF">Rifp1Sym_ec00090</name>
</gene>
<comment type="caution">
    <text evidence="2">The sequence shown here is derived from an EMBL/GenBank/DDBJ whole genome shotgun (WGS) entry which is preliminary data.</text>
</comment>
<dbReference type="PANTHER" id="PTHR39339">
    <property type="entry name" value="SLR1444 PROTEIN"/>
    <property type="match status" value="1"/>
</dbReference>
<keyword evidence="3" id="KW-1185">Reference proteome</keyword>
<dbReference type="SMART" id="SM00880">
    <property type="entry name" value="CHAD"/>
    <property type="match status" value="1"/>
</dbReference>
<dbReference type="EMBL" id="AFOC01000108">
    <property type="protein sequence ID" value="EGV50108.1"/>
    <property type="molecule type" value="Genomic_DNA"/>
</dbReference>
<evidence type="ECO:0000259" key="1">
    <source>
        <dbReference type="PROSITE" id="PS51708"/>
    </source>
</evidence>
<dbReference type="AlphaFoldDB" id="G2DH02"/>
<dbReference type="Proteomes" id="UP000004491">
    <property type="component" value="Unassembled WGS sequence"/>
</dbReference>
<evidence type="ECO:0000313" key="2">
    <source>
        <dbReference type="EMBL" id="EGV50108.1"/>
    </source>
</evidence>
<feature type="domain" description="CHAD" evidence="1">
    <location>
        <begin position="267"/>
        <end position="568"/>
    </location>
</feature>
<dbReference type="InterPro" id="IPR007899">
    <property type="entry name" value="CHAD_dom"/>
</dbReference>
<dbReference type="Gene3D" id="1.40.20.10">
    <property type="entry name" value="CHAD domain"/>
    <property type="match status" value="1"/>
</dbReference>
<accession>G2DH02</accession>